<comment type="caution">
    <text evidence="11">The sequence shown here is derived from an EMBL/GenBank/DDBJ whole genome shotgun (WGS) entry which is preliminary data.</text>
</comment>
<dbReference type="PROSITE" id="PS50929">
    <property type="entry name" value="ABC_TM1F"/>
    <property type="match status" value="1"/>
</dbReference>
<sequence>MTSTHLTLLPATNRLSFSVRRRLEILLQSQTGECGLACITMIANYHQHLTDLFTLRHRYPNHAQGMNLQDVLQVAASLNLAGRAMRLELEQLHELSLPCILHWDLDHFVVLKQVKRRGVWIHDPAQGERWVDLKTLNTAFTGIALELTPTVPQSAQQPVAKTTLASLFPDTKVLLPGLGIMAVLSLILQALAIVSPLYLQWVVDDVLVFADVGWLKALTLGFVLLLLIELLTRYVRQRVVLRMSSQIGVLLSQRVFIHLVHLPLSFFHTRHLGDIMSRFQSLHQVRDWLAQGVVTVIVDGLLAITTLFVMWQYAPTLTACVIFSSLLYLLVRLLTFARFRRTSEQQLNAQASEQTHFMETLRSMQAIKLFGLEVQRQNDWVNRWVNATNEQIRLGLFNLWFDTSYGLLSGLTNVLVIFLGASAVLQGQLSVGMLFAFVAYKQRFTHASEGLIQQWLTFLMLRLHFERLADILSTPHEAIGEQAAAGVPCDGRATPGGLCVRALTFCYPGATSPLLDQLSFDIEPGQTIAITGTSGCGKSTLLKCLLGLLRQDSGDILFNGTDIRQQPGYRQRVAAVLQDDTLLSGSVLENIGFGETTIDIERAHECARLAQIEQDILTMPLGYHTLIGDLGSHLSGGQKQRLLLARALYRKPDILFLDEATSHLDIGCENHINSLVATLSMTRVIIAHRPHSLALAQRILRLENGRLTDVTQVVKNAVPQPSLTQG</sequence>
<dbReference type="InterPro" id="IPR005074">
    <property type="entry name" value="Peptidase_C39"/>
</dbReference>
<keyword evidence="4" id="KW-0067">ATP-binding</keyword>
<dbReference type="InterPro" id="IPR011527">
    <property type="entry name" value="ABC1_TM_dom"/>
</dbReference>
<evidence type="ECO:0000313" key="11">
    <source>
        <dbReference type="EMBL" id="MCC2618222.1"/>
    </source>
</evidence>
<dbReference type="InterPro" id="IPR003593">
    <property type="entry name" value="AAA+_ATPase"/>
</dbReference>
<dbReference type="Pfam" id="PF03412">
    <property type="entry name" value="Peptidase_C39"/>
    <property type="match status" value="1"/>
</dbReference>
<proteinExistence type="predicted"/>
<protein>
    <submittedName>
        <fullName evidence="11">Peptidase domain-containing ABC transporter</fullName>
    </submittedName>
</protein>
<dbReference type="Gene3D" id="3.40.50.300">
    <property type="entry name" value="P-loop containing nucleotide triphosphate hydrolases"/>
    <property type="match status" value="1"/>
</dbReference>
<dbReference type="InterPro" id="IPR036640">
    <property type="entry name" value="ABC1_TM_sf"/>
</dbReference>
<evidence type="ECO:0000256" key="4">
    <source>
        <dbReference type="ARBA" id="ARBA00022840"/>
    </source>
</evidence>
<feature type="transmembrane region" description="Helical" evidence="7">
    <location>
        <begin position="173"/>
        <end position="194"/>
    </location>
</feature>
<dbReference type="InterPro" id="IPR003439">
    <property type="entry name" value="ABC_transporter-like_ATP-bd"/>
</dbReference>
<dbReference type="PANTHER" id="PTHR24221">
    <property type="entry name" value="ATP-BINDING CASSETTE SUB-FAMILY B"/>
    <property type="match status" value="1"/>
</dbReference>
<feature type="transmembrane region" description="Helical" evidence="7">
    <location>
        <begin position="414"/>
        <end position="440"/>
    </location>
</feature>
<dbReference type="InterPro" id="IPR027417">
    <property type="entry name" value="P-loop_NTPase"/>
</dbReference>
<feature type="transmembrane region" description="Helical" evidence="7">
    <location>
        <begin position="214"/>
        <end position="235"/>
    </location>
</feature>
<feature type="transmembrane region" description="Helical" evidence="7">
    <location>
        <begin position="288"/>
        <end position="310"/>
    </location>
</feature>
<dbReference type="Gene3D" id="1.20.1560.10">
    <property type="entry name" value="ABC transporter type 1, transmembrane domain"/>
    <property type="match status" value="1"/>
</dbReference>
<dbReference type="InterPro" id="IPR039421">
    <property type="entry name" value="Type_1_exporter"/>
</dbReference>
<evidence type="ECO:0000256" key="6">
    <source>
        <dbReference type="ARBA" id="ARBA00023136"/>
    </source>
</evidence>
<dbReference type="Proteomes" id="UP001520878">
    <property type="component" value="Unassembled WGS sequence"/>
</dbReference>
<evidence type="ECO:0000259" key="8">
    <source>
        <dbReference type="PROSITE" id="PS50893"/>
    </source>
</evidence>
<dbReference type="SUPFAM" id="SSF52540">
    <property type="entry name" value="P-loop containing nucleoside triphosphate hydrolases"/>
    <property type="match status" value="1"/>
</dbReference>
<evidence type="ECO:0000256" key="3">
    <source>
        <dbReference type="ARBA" id="ARBA00022741"/>
    </source>
</evidence>
<dbReference type="RefSeq" id="WP_229162934.1">
    <property type="nucleotide sequence ID" value="NZ_JAJEWP010000008.1"/>
</dbReference>
<feature type="domain" description="Peptidase C39" evidence="10">
    <location>
        <begin position="28"/>
        <end position="147"/>
    </location>
</feature>
<dbReference type="PANTHER" id="PTHR24221:SF606">
    <property type="entry name" value="COLICIN V SECRETION-PROCESSING ATP-BINDING PROTEIN"/>
    <property type="match status" value="1"/>
</dbReference>
<evidence type="ECO:0000256" key="1">
    <source>
        <dbReference type="ARBA" id="ARBA00004651"/>
    </source>
</evidence>
<dbReference type="EMBL" id="JAJEWP010000008">
    <property type="protein sequence ID" value="MCC2618222.1"/>
    <property type="molecule type" value="Genomic_DNA"/>
</dbReference>
<feature type="transmembrane region" description="Helical" evidence="7">
    <location>
        <begin position="317"/>
        <end position="337"/>
    </location>
</feature>
<evidence type="ECO:0000259" key="10">
    <source>
        <dbReference type="PROSITE" id="PS50990"/>
    </source>
</evidence>
<feature type="domain" description="ABC transporter" evidence="8">
    <location>
        <begin position="500"/>
        <end position="726"/>
    </location>
</feature>
<accession>A0ABS8GCG2</accession>
<evidence type="ECO:0000259" key="9">
    <source>
        <dbReference type="PROSITE" id="PS50929"/>
    </source>
</evidence>
<organism evidence="11 12">
    <name type="scientific">Fluctibacter halophilus</name>
    <dbReference type="NCBI Taxonomy" id="226011"/>
    <lineage>
        <taxon>Bacteria</taxon>
        <taxon>Pseudomonadati</taxon>
        <taxon>Pseudomonadota</taxon>
        <taxon>Gammaproteobacteria</taxon>
        <taxon>Alteromonadales</taxon>
        <taxon>Alteromonadaceae</taxon>
        <taxon>Fluctibacter</taxon>
    </lineage>
</organism>
<dbReference type="Pfam" id="PF00005">
    <property type="entry name" value="ABC_tran"/>
    <property type="match status" value="1"/>
</dbReference>
<dbReference type="CDD" id="cd18567">
    <property type="entry name" value="ABC_6TM_CvaB_RaxB_like"/>
    <property type="match status" value="1"/>
</dbReference>
<keyword evidence="3" id="KW-0547">Nucleotide-binding</keyword>
<dbReference type="Pfam" id="PF00664">
    <property type="entry name" value="ABC_membrane"/>
    <property type="match status" value="1"/>
</dbReference>
<dbReference type="SUPFAM" id="SSF90123">
    <property type="entry name" value="ABC transporter transmembrane region"/>
    <property type="match status" value="1"/>
</dbReference>
<keyword evidence="2 7" id="KW-0812">Transmembrane</keyword>
<evidence type="ECO:0000256" key="2">
    <source>
        <dbReference type="ARBA" id="ARBA00022692"/>
    </source>
</evidence>
<dbReference type="PROSITE" id="PS50990">
    <property type="entry name" value="PEPTIDASE_C39"/>
    <property type="match status" value="1"/>
</dbReference>
<dbReference type="InterPro" id="IPR017871">
    <property type="entry name" value="ABC_transporter-like_CS"/>
</dbReference>
<name>A0ABS8GCG2_9ALTE</name>
<feature type="domain" description="ABC transmembrane type-1" evidence="9">
    <location>
        <begin position="180"/>
        <end position="460"/>
    </location>
</feature>
<keyword evidence="6 7" id="KW-0472">Membrane</keyword>
<evidence type="ECO:0000256" key="5">
    <source>
        <dbReference type="ARBA" id="ARBA00022989"/>
    </source>
</evidence>
<evidence type="ECO:0000256" key="7">
    <source>
        <dbReference type="SAM" id="Phobius"/>
    </source>
</evidence>
<evidence type="ECO:0000313" key="12">
    <source>
        <dbReference type="Proteomes" id="UP001520878"/>
    </source>
</evidence>
<reference evidence="11 12" key="1">
    <citation type="submission" date="2021-10" db="EMBL/GenBank/DDBJ databases">
        <title>Draft genome of Aestuariibacter halophilus JC2043.</title>
        <authorList>
            <person name="Emsley S.A."/>
            <person name="Pfannmuller K.M."/>
            <person name="Ushijima B."/>
            <person name="Saw J.H."/>
            <person name="Videau P."/>
        </authorList>
    </citation>
    <scope>NUCLEOTIDE SEQUENCE [LARGE SCALE GENOMIC DNA]</scope>
    <source>
        <strain evidence="11 12">JC2043</strain>
    </source>
</reference>
<dbReference type="PROSITE" id="PS50893">
    <property type="entry name" value="ABC_TRANSPORTER_2"/>
    <property type="match status" value="1"/>
</dbReference>
<keyword evidence="5 7" id="KW-1133">Transmembrane helix</keyword>
<comment type="subcellular location">
    <subcellularLocation>
        <location evidence="1">Cell membrane</location>
        <topology evidence="1">Multi-pass membrane protein</topology>
    </subcellularLocation>
</comment>
<dbReference type="SMART" id="SM00382">
    <property type="entry name" value="AAA"/>
    <property type="match status" value="1"/>
</dbReference>
<dbReference type="Gene3D" id="3.90.70.10">
    <property type="entry name" value="Cysteine proteinases"/>
    <property type="match status" value="1"/>
</dbReference>
<gene>
    <name evidence="11" type="ORF">LJ739_18340</name>
</gene>
<dbReference type="PROSITE" id="PS00211">
    <property type="entry name" value="ABC_TRANSPORTER_1"/>
    <property type="match status" value="1"/>
</dbReference>
<keyword evidence="12" id="KW-1185">Reference proteome</keyword>